<keyword evidence="3" id="KW-1185">Reference proteome</keyword>
<evidence type="ECO:0000313" key="3">
    <source>
        <dbReference type="Proteomes" id="UP000818624"/>
    </source>
</evidence>
<organism evidence="2 3">
    <name type="scientific">Malassezia furfur</name>
    <name type="common">Pityriasis versicolor infection agent</name>
    <name type="synonym">Pityrosporum furfur</name>
    <dbReference type="NCBI Taxonomy" id="55194"/>
    <lineage>
        <taxon>Eukaryota</taxon>
        <taxon>Fungi</taxon>
        <taxon>Dikarya</taxon>
        <taxon>Basidiomycota</taxon>
        <taxon>Ustilaginomycotina</taxon>
        <taxon>Malasseziomycetes</taxon>
        <taxon>Malasseziales</taxon>
        <taxon>Malasseziaceae</taxon>
        <taxon>Malassezia</taxon>
    </lineage>
</organism>
<feature type="region of interest" description="Disordered" evidence="1">
    <location>
        <begin position="1"/>
        <end position="41"/>
    </location>
</feature>
<feature type="compositionally biased region" description="Basic and acidic residues" evidence="1">
    <location>
        <begin position="17"/>
        <end position="39"/>
    </location>
</feature>
<protein>
    <submittedName>
        <fullName evidence="2">Uncharacterized protein</fullName>
    </submittedName>
</protein>
<evidence type="ECO:0000256" key="1">
    <source>
        <dbReference type="SAM" id="MobiDB-lite"/>
    </source>
</evidence>
<gene>
    <name evidence="2" type="ORF">GLX27_003376</name>
</gene>
<proteinExistence type="predicted"/>
<dbReference type="Proteomes" id="UP000818624">
    <property type="component" value="Chromosome 3"/>
</dbReference>
<accession>A0ABY8ET07</accession>
<reference evidence="2 3" key="1">
    <citation type="journal article" date="2020" name="Elife">
        <title>Loss of centromere function drives karyotype evolution in closely related Malassezia species.</title>
        <authorList>
            <person name="Sankaranarayanan S.R."/>
            <person name="Ianiri G."/>
            <person name="Coelho M.A."/>
            <person name="Reza M.H."/>
            <person name="Thimmappa B.C."/>
            <person name="Ganguly P."/>
            <person name="Vadnala R.N."/>
            <person name="Sun S."/>
            <person name="Siddharthan R."/>
            <person name="Tellgren-Roth C."/>
            <person name="Dawson T.L."/>
            <person name="Heitman J."/>
            <person name="Sanyal K."/>
        </authorList>
    </citation>
    <scope>NUCLEOTIDE SEQUENCE [LARGE SCALE GENOMIC DNA]</scope>
    <source>
        <strain evidence="2">CBS14141</strain>
    </source>
</reference>
<name>A0ABY8ET07_MALFU</name>
<dbReference type="EMBL" id="CP046236">
    <property type="protein sequence ID" value="WFD48706.1"/>
    <property type="molecule type" value="Genomic_DNA"/>
</dbReference>
<sequence>MENPEKAKSGHVAAQAEHGEDHTNGYSQEDKEKAKKAQQEEQEALKALFRIHGVDEFYSQFWFLCGPDVPDMVMLKFLRARKVRPMV</sequence>
<evidence type="ECO:0000313" key="2">
    <source>
        <dbReference type="EMBL" id="WFD48706.1"/>
    </source>
</evidence>